<dbReference type="AlphaFoldDB" id="A0A3Q8X508"/>
<feature type="region of interest" description="Disordered" evidence="1">
    <location>
        <begin position="1"/>
        <end position="39"/>
    </location>
</feature>
<dbReference type="Proteomes" id="UP000272528">
    <property type="component" value="Chromosome"/>
</dbReference>
<protein>
    <submittedName>
        <fullName evidence="2">Uncharacterized protein</fullName>
    </submittedName>
</protein>
<feature type="compositionally biased region" description="Basic residues" evidence="1">
    <location>
        <begin position="30"/>
        <end position="39"/>
    </location>
</feature>
<dbReference type="OrthoDB" id="2666278at2"/>
<feature type="compositionally biased region" description="Polar residues" evidence="1">
    <location>
        <begin position="1"/>
        <end position="10"/>
    </location>
</feature>
<sequence>MNSQASANQENKPHHEHKSNNAQKAQHEHKSGHHHHGHKPIYQCDAKVHRTMMAVKDHLHQLCGEHVHRLVKVETCDGDVFEGHIVSCHRGILYICLSNEGCDRAFFPGGPPIHYNNVLPLVLFNLLAISLL</sequence>
<keyword evidence="3" id="KW-1185">Reference proteome</keyword>
<dbReference type="EMBL" id="CP034437">
    <property type="protein sequence ID" value="AZN39051.1"/>
    <property type="molecule type" value="Genomic_DNA"/>
</dbReference>
<gene>
    <name evidence="2" type="ORF">EJC50_04740</name>
</gene>
<proteinExistence type="predicted"/>
<name>A0A3Q8X508_9BACL</name>
<organism evidence="2 3">
    <name type="scientific">Paenibacillus albus</name>
    <dbReference type="NCBI Taxonomy" id="2495582"/>
    <lineage>
        <taxon>Bacteria</taxon>
        <taxon>Bacillati</taxon>
        <taxon>Bacillota</taxon>
        <taxon>Bacilli</taxon>
        <taxon>Bacillales</taxon>
        <taxon>Paenibacillaceae</taxon>
        <taxon>Paenibacillus</taxon>
    </lineage>
</organism>
<accession>A0A3Q8X508</accession>
<evidence type="ECO:0000256" key="1">
    <source>
        <dbReference type="SAM" id="MobiDB-lite"/>
    </source>
</evidence>
<dbReference type="KEGG" id="palb:EJC50_04740"/>
<reference evidence="3" key="1">
    <citation type="submission" date="2018-12" db="EMBL/GenBank/DDBJ databases">
        <title>Genome sequence of Peanibacillus sp.</title>
        <authorList>
            <person name="Subramani G."/>
            <person name="Srinivasan S."/>
            <person name="Kim M.K."/>
        </authorList>
    </citation>
    <scope>NUCLEOTIDE SEQUENCE [LARGE SCALE GENOMIC DNA]</scope>
    <source>
        <strain evidence="3">18JY67-1</strain>
    </source>
</reference>
<dbReference type="RefSeq" id="WP_126013028.1">
    <property type="nucleotide sequence ID" value="NZ_CP034437.1"/>
</dbReference>
<evidence type="ECO:0000313" key="3">
    <source>
        <dbReference type="Proteomes" id="UP000272528"/>
    </source>
</evidence>
<evidence type="ECO:0000313" key="2">
    <source>
        <dbReference type="EMBL" id="AZN39051.1"/>
    </source>
</evidence>